<dbReference type="Gene3D" id="1.25.40.20">
    <property type="entry name" value="Ankyrin repeat-containing domain"/>
    <property type="match status" value="6"/>
</dbReference>
<dbReference type="EMBL" id="CDPU01000051">
    <property type="protein sequence ID" value="CEO55307.1"/>
    <property type="molecule type" value="Genomic_DNA"/>
</dbReference>
<feature type="repeat" description="ANK" evidence="3">
    <location>
        <begin position="565"/>
        <end position="597"/>
    </location>
</feature>
<evidence type="ECO:0000256" key="3">
    <source>
        <dbReference type="PROSITE-ProRule" id="PRU00023"/>
    </source>
</evidence>
<evidence type="ECO:0000256" key="2">
    <source>
        <dbReference type="ARBA" id="ARBA00023043"/>
    </source>
</evidence>
<accession>A0A0B7KIR6</accession>
<evidence type="ECO:0000259" key="4">
    <source>
        <dbReference type="Pfam" id="PF24883"/>
    </source>
</evidence>
<dbReference type="PROSITE" id="PS50297">
    <property type="entry name" value="ANK_REP_REGION"/>
    <property type="match status" value="2"/>
</dbReference>
<dbReference type="InterPro" id="IPR002110">
    <property type="entry name" value="Ankyrin_rpt"/>
</dbReference>
<dbReference type="InterPro" id="IPR027417">
    <property type="entry name" value="P-loop_NTPase"/>
</dbReference>
<dbReference type="Pfam" id="PF00023">
    <property type="entry name" value="Ank"/>
    <property type="match status" value="1"/>
</dbReference>
<dbReference type="Gene3D" id="3.40.50.300">
    <property type="entry name" value="P-loop containing nucleotide triphosphate hydrolases"/>
    <property type="match status" value="1"/>
</dbReference>
<evidence type="ECO:0000313" key="5">
    <source>
        <dbReference type="EMBL" id="CEO55307.1"/>
    </source>
</evidence>
<dbReference type="PANTHER" id="PTHR24198:SF165">
    <property type="entry name" value="ANKYRIN REPEAT-CONTAINING PROTEIN-RELATED"/>
    <property type="match status" value="1"/>
</dbReference>
<proteinExistence type="predicted"/>
<feature type="repeat" description="ANK" evidence="3">
    <location>
        <begin position="1525"/>
        <end position="1565"/>
    </location>
</feature>
<dbReference type="Pfam" id="PF13637">
    <property type="entry name" value="Ank_4"/>
    <property type="match status" value="1"/>
</dbReference>
<dbReference type="SUPFAM" id="SSF52540">
    <property type="entry name" value="P-loop containing nucleoside triphosphate hydrolases"/>
    <property type="match status" value="1"/>
</dbReference>
<dbReference type="PROSITE" id="PS50088">
    <property type="entry name" value="ANK_REPEAT"/>
    <property type="match status" value="4"/>
</dbReference>
<feature type="domain" description="Nephrocystin 3-like N-terminal" evidence="4">
    <location>
        <begin position="68"/>
        <end position="227"/>
    </location>
</feature>
<feature type="repeat" description="ANK" evidence="3">
    <location>
        <begin position="531"/>
        <end position="563"/>
    </location>
</feature>
<organism evidence="5">
    <name type="scientific">Bionectria ochroleuca</name>
    <name type="common">Gliocladium roseum</name>
    <dbReference type="NCBI Taxonomy" id="29856"/>
    <lineage>
        <taxon>Eukaryota</taxon>
        <taxon>Fungi</taxon>
        <taxon>Dikarya</taxon>
        <taxon>Ascomycota</taxon>
        <taxon>Pezizomycotina</taxon>
        <taxon>Sordariomycetes</taxon>
        <taxon>Hypocreomycetidae</taxon>
        <taxon>Hypocreales</taxon>
        <taxon>Bionectriaceae</taxon>
        <taxon>Clonostachys</taxon>
    </lineage>
</organism>
<dbReference type="InterPro" id="IPR036770">
    <property type="entry name" value="Ankyrin_rpt-contain_sf"/>
</dbReference>
<dbReference type="InterPro" id="IPR056884">
    <property type="entry name" value="NPHP3-like_N"/>
</dbReference>
<dbReference type="PANTHER" id="PTHR24198">
    <property type="entry name" value="ANKYRIN REPEAT AND PROTEIN KINASE DOMAIN-CONTAINING PROTEIN"/>
    <property type="match status" value="1"/>
</dbReference>
<keyword evidence="2 3" id="KW-0040">ANK repeat</keyword>
<dbReference type="SMART" id="SM00248">
    <property type="entry name" value="ANK"/>
    <property type="match status" value="18"/>
</dbReference>
<gene>
    <name evidence="5" type="ORF">BN869_000011365_1</name>
</gene>
<feature type="repeat" description="ANK" evidence="3">
    <location>
        <begin position="1182"/>
        <end position="1217"/>
    </location>
</feature>
<name>A0A0B7KIR6_BIOOC</name>
<sequence length="1730" mass="193586">MAAPEELPWDEDSMVVVDHDDFGSFDASSFDTTLPLETEQYIRNWLQPTEYNASNGECSKHRASHVPGTGDWLWESEAYSEWHGGSDHGMLLIKGIPGSGKSVIAGSLIDRLSQEGVPVLYFFFRQIIDANHTPDALLRDWLDQILSYSEPLQLRLKEYVEKRRDLSSVSMSDLWRHLKLSLADLPKAYCVVDALDEMDIGNDEFLRALCELGRWRPANIKVVATSRPITRIEFPIRQIPMLDIRLQEEVIEEDIATYVQHRLQESGIPESQHEVIKRAVPGKANGLFLYAKLAMDAFLKDGVDIQQVTDNLPADLNVLYTDLLQQHIQQSEVLWYLQILILSWVTHASRPLRLLEIAEMINKTHNTDLSSDLKAKKELNQTYPVLDMGATHARLAQVCISYLLGSGCLDVVGEIEPIDNRYIAKEVPEPEGDTRIRTELKSQHPFLGYCLQYWHFHARKADDSIPLTEELLCALDELLSSKKNTTALAMLAERKRDGWEPIHMASFYGLSQYVSRILERGNVNVETLDEADETPMLYAAGNGHSSVIKVLLSNGADPDGPSRKNGVKPLHLAALRNHGKVVDLLLRAGVHPFTRKTMQDPHDDCIGTGTKGHTPLMYATLYGHREAARAFLPYLNQKIIINRALVWAAQGGHSGIVEDVLKHPLVDVNAKIRCETAIFHAAKRTDIGHGDINTIIALLKAGADPSIQCIPTIDEFEGWVTEDEDRDEEEEPEENKRFSRISTAHNALHALCGAYGERYYAWKESPVFSAQTLNEVMSLMSRKSLDVNARDRTGATALRYAVQNMPMMVEPLLKAGANAKIQQKNGETILHGCSDPHVLQLLVEEGQVDINQVETENRRSPLLFAAVKSWLTPEIIQKYAELGANMSHTDMKGQGALHLYLGDSFKENESAEIIVSTLLEMGVPPNLKNHKGETALHMVIQRAQSGNRGLLSHLNYVRADPNLYFDQCHDLLQVPYPLIYLAKHEEEEKLWTSRAIRNQHRNSSSREMDFKALGIKLNDQWRPDFDEEPPMETCTCLEGVLDLLCYYGAQMVDSQGQSVLEIAIQEGQGNDYTTECLIQLQSCVNQGQSGVTSIMSLMMSEFPESCVENMESVDYGVLAALYRRASTREAFFEAPPDMATPFQPRFKSEPQPDITVYDLAKDHQWGLILQTATEEEESFLSGHESALHVLARQDSWAASEAIQYLVDHGADVNIRDHYDRTPLMCTTSENTARMFLGYGADIHARTRLGKNCIDFNTECLARTKFLLSCGAQASIQSAFYAMESQAVHWNGDAAILDVLGAKVDLNARLTQKDAKLKFERRYTEKYAVNREELYLLYLAALYHPMSLTVYNRTDLSKAEIYDRHLPVLSALLKRGASPYAKFMRQPPQGSCEPPQEFTVLHDILEHAGLVEPILQLPDLDVNYKDAQGRTLLLAACRSIIGPDSAIDDFDTAFQGRYNGPEFEKKTEKPSFAQFLVDKGAIVTVQDKDNKNALHHLLQSESRNGSQSLGLLLSLAPELVHQVDNDGATPMLYALQRVASKRAIPSDVEAVAKLLEAGADPNVTDRDGNTALHFLGARLAGFGWDSDEVAALHDLFRGLVELGLSINAKNNRGETPIFAYFRDLGEASSHKHDINYDIVKQNESLDLWISGSDVADVFHVDDEGNTLLHYVAATSSGLQKNDAGTIMVDRFLWLVEQGLDAGLENQRSQTCLDVAKVNDNDAILALFQQGE</sequence>
<evidence type="ECO:0000256" key="1">
    <source>
        <dbReference type="ARBA" id="ARBA00022737"/>
    </source>
</evidence>
<dbReference type="Pfam" id="PF24883">
    <property type="entry name" value="NPHP3_N"/>
    <property type="match status" value="1"/>
</dbReference>
<protein>
    <recommendedName>
        <fullName evidence="4">Nephrocystin 3-like N-terminal domain-containing protein</fullName>
    </recommendedName>
</protein>
<dbReference type="SUPFAM" id="SSF48403">
    <property type="entry name" value="Ankyrin repeat"/>
    <property type="match status" value="5"/>
</dbReference>
<reference evidence="5" key="1">
    <citation type="submission" date="2015-01" db="EMBL/GenBank/DDBJ databases">
        <authorList>
            <person name="Durling Mikael"/>
        </authorList>
    </citation>
    <scope>NUCLEOTIDE SEQUENCE</scope>
</reference>
<dbReference type="Pfam" id="PF12796">
    <property type="entry name" value="Ank_2"/>
    <property type="match status" value="2"/>
</dbReference>
<keyword evidence="1" id="KW-0677">Repeat</keyword>
<dbReference type="PRINTS" id="PR01415">
    <property type="entry name" value="ANKYRIN"/>
</dbReference>